<gene>
    <name evidence="2" type="ORF">EI74_0577</name>
</gene>
<keyword evidence="3" id="KW-1185">Reference proteome</keyword>
<dbReference type="Pfam" id="PF00403">
    <property type="entry name" value="HMA"/>
    <property type="match status" value="1"/>
</dbReference>
<dbReference type="PROSITE" id="PS50846">
    <property type="entry name" value="HMA_2"/>
    <property type="match status" value="1"/>
</dbReference>
<dbReference type="Gene3D" id="3.30.70.100">
    <property type="match status" value="1"/>
</dbReference>
<dbReference type="EMBL" id="SNWN01000013">
    <property type="protein sequence ID" value="TDO19774.1"/>
    <property type="molecule type" value="Genomic_DNA"/>
</dbReference>
<dbReference type="SUPFAM" id="SSF55008">
    <property type="entry name" value="HMA, heavy metal-associated domain"/>
    <property type="match status" value="1"/>
</dbReference>
<comment type="caution">
    <text evidence="2">The sequence shown here is derived from an EMBL/GenBank/DDBJ whole genome shotgun (WGS) entry which is preliminary data.</text>
</comment>
<dbReference type="CDD" id="cd00371">
    <property type="entry name" value="HMA"/>
    <property type="match status" value="1"/>
</dbReference>
<dbReference type="InterPro" id="IPR006121">
    <property type="entry name" value="HMA_dom"/>
</dbReference>
<proteinExistence type="predicted"/>
<dbReference type="Proteomes" id="UP000295518">
    <property type="component" value="Unassembled WGS sequence"/>
</dbReference>
<sequence length="72" mass="8227">MEIIKLKIDDMHCTSCVFSIEKILAKFVKESGLKFTPNVAKKSLKIEYDKSKVSKETILEAFTNNGLPYEEI</sequence>
<dbReference type="OrthoDB" id="9801832at2"/>
<dbReference type="GO" id="GO:0046872">
    <property type="term" value="F:metal ion binding"/>
    <property type="evidence" value="ECO:0007669"/>
    <property type="project" value="InterPro"/>
</dbReference>
<reference evidence="2 3" key="1">
    <citation type="submission" date="2019-03" db="EMBL/GenBank/DDBJ databases">
        <title>Genomic Encyclopedia of Archaeal and Bacterial Type Strains, Phase II (KMG-II): from individual species to whole genera.</title>
        <authorList>
            <person name="Goeker M."/>
        </authorList>
    </citation>
    <scope>NUCLEOTIDE SEQUENCE [LARGE SCALE GENOMIC DNA]</scope>
    <source>
        <strain evidence="2 3">ATCC 700618</strain>
    </source>
</reference>
<organism evidence="2 3">
    <name type="scientific">Mycoplasma testudineum</name>
    <dbReference type="NCBI Taxonomy" id="244584"/>
    <lineage>
        <taxon>Bacteria</taxon>
        <taxon>Bacillati</taxon>
        <taxon>Mycoplasmatota</taxon>
        <taxon>Mollicutes</taxon>
        <taxon>Mycoplasmataceae</taxon>
        <taxon>Mycoplasma</taxon>
    </lineage>
</organism>
<evidence type="ECO:0000313" key="2">
    <source>
        <dbReference type="EMBL" id="TDO19774.1"/>
    </source>
</evidence>
<evidence type="ECO:0000313" key="3">
    <source>
        <dbReference type="Proteomes" id="UP000295518"/>
    </source>
</evidence>
<dbReference type="InterPro" id="IPR036163">
    <property type="entry name" value="HMA_dom_sf"/>
</dbReference>
<dbReference type="AlphaFoldDB" id="A0A4R6ID05"/>
<accession>A0A4R6ID05</accession>
<dbReference type="RefSeq" id="WP_094254737.1">
    <property type="nucleotide sequence ID" value="NZ_NNCE01000005.1"/>
</dbReference>
<protein>
    <submittedName>
        <fullName evidence="2">Cu2+-exporting ATPase</fullName>
    </submittedName>
</protein>
<evidence type="ECO:0000259" key="1">
    <source>
        <dbReference type="PROSITE" id="PS50846"/>
    </source>
</evidence>
<name>A0A4R6ID05_9MOLU</name>
<feature type="domain" description="HMA" evidence="1">
    <location>
        <begin position="2"/>
        <end position="70"/>
    </location>
</feature>